<keyword evidence="3" id="KW-1185">Reference proteome</keyword>
<feature type="compositionally biased region" description="Basic and acidic residues" evidence="1">
    <location>
        <begin position="350"/>
        <end position="359"/>
    </location>
</feature>
<reference evidence="3" key="1">
    <citation type="submission" date="2016-06" db="EMBL/GenBank/DDBJ databases">
        <title>Parallel loss of symbiosis genes in relatives of nitrogen-fixing non-legume Parasponia.</title>
        <authorList>
            <person name="Van Velzen R."/>
            <person name="Holmer R."/>
            <person name="Bu F."/>
            <person name="Rutten L."/>
            <person name="Van Zeijl A."/>
            <person name="Liu W."/>
            <person name="Santuari L."/>
            <person name="Cao Q."/>
            <person name="Sharma T."/>
            <person name="Shen D."/>
            <person name="Roswanjaya Y."/>
            <person name="Wardhani T."/>
            <person name="Kalhor M.S."/>
            <person name="Jansen J."/>
            <person name="Van den Hoogen J."/>
            <person name="Gungor B."/>
            <person name="Hartog M."/>
            <person name="Hontelez J."/>
            <person name="Verver J."/>
            <person name="Yang W.-C."/>
            <person name="Schijlen E."/>
            <person name="Repin R."/>
            <person name="Schilthuizen M."/>
            <person name="Schranz E."/>
            <person name="Heidstra R."/>
            <person name="Miyata K."/>
            <person name="Fedorova E."/>
            <person name="Kohlen W."/>
            <person name="Bisseling T."/>
            <person name="Smit S."/>
            <person name="Geurts R."/>
        </authorList>
    </citation>
    <scope>NUCLEOTIDE SEQUENCE [LARGE SCALE GENOMIC DNA]</scope>
    <source>
        <strain evidence="3">cv. WU1-14</strain>
    </source>
</reference>
<dbReference type="STRING" id="3476.A0A2P5ACI6"/>
<protein>
    <submittedName>
        <fullName evidence="2">Zinc knuckle CX2CX4HX4C</fullName>
    </submittedName>
</protein>
<organism evidence="2 3">
    <name type="scientific">Parasponia andersonii</name>
    <name type="common">Sponia andersonii</name>
    <dbReference type="NCBI Taxonomy" id="3476"/>
    <lineage>
        <taxon>Eukaryota</taxon>
        <taxon>Viridiplantae</taxon>
        <taxon>Streptophyta</taxon>
        <taxon>Embryophyta</taxon>
        <taxon>Tracheophyta</taxon>
        <taxon>Spermatophyta</taxon>
        <taxon>Magnoliopsida</taxon>
        <taxon>eudicotyledons</taxon>
        <taxon>Gunneridae</taxon>
        <taxon>Pentapetalae</taxon>
        <taxon>rosids</taxon>
        <taxon>fabids</taxon>
        <taxon>Rosales</taxon>
        <taxon>Cannabaceae</taxon>
        <taxon>Parasponia</taxon>
    </lineage>
</organism>
<dbReference type="AlphaFoldDB" id="A0A2P5ACI6"/>
<dbReference type="PANTHER" id="PTHR31286">
    <property type="entry name" value="GLYCINE-RICH CELL WALL STRUCTURAL PROTEIN 1.8-LIKE"/>
    <property type="match status" value="1"/>
</dbReference>
<dbReference type="EMBL" id="JXTB01000671">
    <property type="protein sequence ID" value="PON34248.1"/>
    <property type="molecule type" value="Genomic_DNA"/>
</dbReference>
<evidence type="ECO:0000313" key="3">
    <source>
        <dbReference type="Proteomes" id="UP000237105"/>
    </source>
</evidence>
<evidence type="ECO:0000313" key="2">
    <source>
        <dbReference type="EMBL" id="PON34248.1"/>
    </source>
</evidence>
<dbReference type="Proteomes" id="UP000237105">
    <property type="component" value="Unassembled WGS sequence"/>
</dbReference>
<comment type="caution">
    <text evidence="2">The sequence shown here is derived from an EMBL/GenBank/DDBJ whole genome shotgun (WGS) entry which is preliminary data.</text>
</comment>
<accession>A0A2P5ACI6</accession>
<dbReference type="InterPro" id="IPR040256">
    <property type="entry name" value="At4g02000-like"/>
</dbReference>
<dbReference type="OrthoDB" id="1096772at2759"/>
<gene>
    <name evidence="2" type="ORF">PanWU01x14_346010</name>
</gene>
<dbReference type="PANTHER" id="PTHR31286:SF60">
    <property type="entry name" value="PROTEIN, PUTATIVE-RELATED"/>
    <property type="match status" value="1"/>
</dbReference>
<proteinExistence type="predicted"/>
<feature type="region of interest" description="Disordered" evidence="1">
    <location>
        <begin position="325"/>
        <end position="359"/>
    </location>
</feature>
<sequence>MGDKVLGRKDLFSFHKNDIVAESSLAPHAKSFTDVVLNKKTMVMPLPSTSSITYVSVKVNPTVVEERLNLCKFSLIGCVILSKEQDKTRVWSMSSLNIKPGILRLQPYVPGFVPNEQKTTNVQVWVRFYELPWEFWHPQIFCDLARAVGVLLKIDQAILNGDFGHFAQVLVEIDLKNPLLDSIQIKTGDKCRFVYLSYERLPDFCSTCSSIGHVVSEDVQKSPDMPVKKIFTSLTSDLGKDNSLVRFGNMDDEVEIVDNLEKNKAHYDKEDELAAIDENINSKEDVASNHVSEHISKMDKVVNTEVQEEHIEALTVEIGIYDSKGSSSFAESKSEHSLDTSDLSPAKVFTSKDEGWQEV</sequence>
<name>A0A2P5ACI6_PARAD</name>
<evidence type="ECO:0000256" key="1">
    <source>
        <dbReference type="SAM" id="MobiDB-lite"/>
    </source>
</evidence>